<keyword evidence="6" id="KW-0411">Iron-sulfur</keyword>
<evidence type="ECO:0000313" key="8">
    <source>
        <dbReference type="EMBL" id="PUA33672.1"/>
    </source>
</evidence>
<dbReference type="GO" id="GO:0016491">
    <property type="term" value="F:oxidoreductase activity"/>
    <property type="evidence" value="ECO:0007669"/>
    <property type="project" value="UniProtKB-ARBA"/>
</dbReference>
<dbReference type="AlphaFoldDB" id="A0A2R7Y9Z1"/>
<dbReference type="CDD" id="cd10550">
    <property type="entry name" value="DMSOR_beta_like"/>
    <property type="match status" value="1"/>
</dbReference>
<keyword evidence="2" id="KW-0004">4Fe-4S</keyword>
<dbReference type="GO" id="GO:0051539">
    <property type="term" value="F:4 iron, 4 sulfur cluster binding"/>
    <property type="evidence" value="ECO:0007669"/>
    <property type="project" value="UniProtKB-KW"/>
</dbReference>
<dbReference type="Gene3D" id="3.30.70.20">
    <property type="match status" value="2"/>
</dbReference>
<proteinExistence type="predicted"/>
<evidence type="ECO:0000256" key="3">
    <source>
        <dbReference type="ARBA" id="ARBA00022723"/>
    </source>
</evidence>
<dbReference type="InterPro" id="IPR050294">
    <property type="entry name" value="RnfB_subfamily"/>
</dbReference>
<evidence type="ECO:0000259" key="7">
    <source>
        <dbReference type="PROSITE" id="PS51379"/>
    </source>
</evidence>
<dbReference type="PROSITE" id="PS51379">
    <property type="entry name" value="4FE4S_FER_2"/>
    <property type="match status" value="3"/>
</dbReference>
<dbReference type="GO" id="GO:0046872">
    <property type="term" value="F:metal ion binding"/>
    <property type="evidence" value="ECO:0007669"/>
    <property type="project" value="UniProtKB-KW"/>
</dbReference>
<dbReference type="PANTHER" id="PTHR42859">
    <property type="entry name" value="OXIDOREDUCTASE"/>
    <property type="match status" value="1"/>
</dbReference>
<protein>
    <submittedName>
        <fullName evidence="8">Oxidoreductase</fullName>
    </submittedName>
</protein>
<name>A0A2R7Y9Z1_9CREN</name>
<gene>
    <name evidence="8" type="ORF">B7O98_04470</name>
</gene>
<dbReference type="InterPro" id="IPR017900">
    <property type="entry name" value="4Fe4S_Fe_S_CS"/>
</dbReference>
<keyword evidence="3" id="KW-0479">Metal-binding</keyword>
<feature type="domain" description="4Fe-4S ferredoxin-type" evidence="7">
    <location>
        <begin position="46"/>
        <end position="78"/>
    </location>
</feature>
<keyword evidence="4" id="KW-0249">Electron transport</keyword>
<keyword evidence="1" id="KW-0813">Transport</keyword>
<dbReference type="SUPFAM" id="SSF54862">
    <property type="entry name" value="4Fe-4S ferredoxins"/>
    <property type="match status" value="1"/>
</dbReference>
<organism evidence="8 9">
    <name type="scientific">Zestosphaera tikiterensis</name>
    <dbReference type="NCBI Taxonomy" id="1973259"/>
    <lineage>
        <taxon>Archaea</taxon>
        <taxon>Thermoproteota</taxon>
        <taxon>Thermoprotei</taxon>
        <taxon>Desulfurococcales</taxon>
        <taxon>Desulfurococcaceae</taxon>
        <taxon>Zestosphaera</taxon>
    </lineage>
</organism>
<evidence type="ECO:0000256" key="1">
    <source>
        <dbReference type="ARBA" id="ARBA00022448"/>
    </source>
</evidence>
<dbReference type="PROSITE" id="PS00198">
    <property type="entry name" value="4FE4S_FER_1"/>
    <property type="match status" value="1"/>
</dbReference>
<evidence type="ECO:0000313" key="9">
    <source>
        <dbReference type="Proteomes" id="UP000244093"/>
    </source>
</evidence>
<evidence type="ECO:0000256" key="2">
    <source>
        <dbReference type="ARBA" id="ARBA00022485"/>
    </source>
</evidence>
<dbReference type="Pfam" id="PF13247">
    <property type="entry name" value="Fer4_11"/>
    <property type="match status" value="1"/>
</dbReference>
<sequence>MSASSQVWILIDYNLCTGCRLCEIACTLKHEGLIWPDASRIKVFEPYPGVPVPQVCVQCPDYPCVASCPTKALKVSDVSGAVLVDSALCTLCGNCVKACPGGIPRIVKGFSYVIICDLCGGDPACVKECSRVGYNALKLIKKPSSTTIKLYAKPPEVIAEDLKERVLGGE</sequence>
<dbReference type="EMBL" id="NBVN01000002">
    <property type="protein sequence ID" value="PUA33672.1"/>
    <property type="molecule type" value="Genomic_DNA"/>
</dbReference>
<evidence type="ECO:0000256" key="4">
    <source>
        <dbReference type="ARBA" id="ARBA00022982"/>
    </source>
</evidence>
<dbReference type="PANTHER" id="PTHR42859:SF10">
    <property type="entry name" value="DIMETHYLSULFOXIDE REDUCTASE CHAIN B"/>
    <property type="match status" value="1"/>
</dbReference>
<feature type="domain" description="4Fe-4S ferredoxin-type" evidence="7">
    <location>
        <begin position="7"/>
        <end position="38"/>
    </location>
</feature>
<evidence type="ECO:0000256" key="6">
    <source>
        <dbReference type="ARBA" id="ARBA00023014"/>
    </source>
</evidence>
<keyword evidence="5" id="KW-0408">Iron</keyword>
<comment type="caution">
    <text evidence="8">The sequence shown here is derived from an EMBL/GenBank/DDBJ whole genome shotgun (WGS) entry which is preliminary data.</text>
</comment>
<dbReference type="Proteomes" id="UP000244093">
    <property type="component" value="Unassembled WGS sequence"/>
</dbReference>
<feature type="domain" description="4Fe-4S ferredoxin-type" evidence="7">
    <location>
        <begin position="80"/>
        <end position="109"/>
    </location>
</feature>
<evidence type="ECO:0000256" key="5">
    <source>
        <dbReference type="ARBA" id="ARBA00023004"/>
    </source>
</evidence>
<dbReference type="InterPro" id="IPR017896">
    <property type="entry name" value="4Fe4S_Fe-S-bd"/>
</dbReference>
<accession>A0A2R7Y9Z1</accession>
<reference evidence="8 9" key="1">
    <citation type="journal article" date="2018" name="Syst. Appl. Microbiol.">
        <title>A new symbiotic nanoarchaeote (Candidatus Nanoclepta minutus) and its host (Zestosphaera tikiterensis gen. nov., sp. nov.) from a New Zealand hot spring.</title>
        <authorList>
            <person name="St John E."/>
            <person name="Liu Y."/>
            <person name="Podar M."/>
            <person name="Stott M.B."/>
            <person name="Meneghin J."/>
            <person name="Chen Z."/>
            <person name="Lagutin K."/>
            <person name="Mitchell K."/>
            <person name="Reysenbach A.L."/>
        </authorList>
    </citation>
    <scope>NUCLEOTIDE SEQUENCE [LARGE SCALE GENOMIC DNA]</scope>
    <source>
        <strain evidence="8">NZ3</strain>
    </source>
</reference>